<evidence type="ECO:0000313" key="2">
    <source>
        <dbReference type="Proteomes" id="UP001219934"/>
    </source>
</evidence>
<organism evidence="1 2">
    <name type="scientific">Pogonophryne albipinna</name>
    <dbReference type="NCBI Taxonomy" id="1090488"/>
    <lineage>
        <taxon>Eukaryota</taxon>
        <taxon>Metazoa</taxon>
        <taxon>Chordata</taxon>
        <taxon>Craniata</taxon>
        <taxon>Vertebrata</taxon>
        <taxon>Euteleostomi</taxon>
        <taxon>Actinopterygii</taxon>
        <taxon>Neopterygii</taxon>
        <taxon>Teleostei</taxon>
        <taxon>Neoteleostei</taxon>
        <taxon>Acanthomorphata</taxon>
        <taxon>Eupercaria</taxon>
        <taxon>Perciformes</taxon>
        <taxon>Notothenioidei</taxon>
        <taxon>Pogonophryne</taxon>
    </lineage>
</organism>
<keyword evidence="2" id="KW-1185">Reference proteome</keyword>
<sequence length="121" mass="13558">MRFALPQQAFKKDVRITIDIFCTHQAHNTPTLQGAVEKRQWKKEKLLKPQTAEVADLGVLEEISRTIVAVNESQLQPLGLNRVSCSSDDSCTSACSNHRKRGKSPFVQTRLLHSSQSLSEL</sequence>
<evidence type="ECO:0000313" key="1">
    <source>
        <dbReference type="EMBL" id="KAJ4921432.1"/>
    </source>
</evidence>
<gene>
    <name evidence="1" type="ORF">JOQ06_021240</name>
</gene>
<dbReference type="EMBL" id="JAPTMU010000122">
    <property type="protein sequence ID" value="KAJ4921432.1"/>
    <property type="molecule type" value="Genomic_DNA"/>
</dbReference>
<accession>A0AAD6F5D6</accession>
<dbReference type="AlphaFoldDB" id="A0AAD6F5D6"/>
<dbReference type="Proteomes" id="UP001219934">
    <property type="component" value="Unassembled WGS sequence"/>
</dbReference>
<proteinExistence type="predicted"/>
<comment type="caution">
    <text evidence="1">The sequence shown here is derived from an EMBL/GenBank/DDBJ whole genome shotgun (WGS) entry which is preliminary data.</text>
</comment>
<name>A0AAD6F5D6_9TELE</name>
<protein>
    <submittedName>
        <fullName evidence="1">Uncharacterized protein</fullName>
    </submittedName>
</protein>
<reference evidence="1" key="1">
    <citation type="submission" date="2022-11" db="EMBL/GenBank/DDBJ databases">
        <title>Chromosome-level genome of Pogonophryne albipinna.</title>
        <authorList>
            <person name="Jo E."/>
        </authorList>
    </citation>
    <scope>NUCLEOTIDE SEQUENCE</scope>
    <source>
        <strain evidence="1">SGF0006</strain>
        <tissue evidence="1">Muscle</tissue>
    </source>
</reference>